<organism evidence="3 4">
    <name type="scientific">Rhodococcus rhodochrous</name>
    <dbReference type="NCBI Taxonomy" id="1829"/>
    <lineage>
        <taxon>Bacteria</taxon>
        <taxon>Bacillati</taxon>
        <taxon>Actinomycetota</taxon>
        <taxon>Actinomycetes</taxon>
        <taxon>Mycobacteriales</taxon>
        <taxon>Nocardiaceae</taxon>
        <taxon>Rhodococcus</taxon>
    </lineage>
</organism>
<dbReference type="SUPFAM" id="SSF46689">
    <property type="entry name" value="Homeodomain-like"/>
    <property type="match status" value="1"/>
</dbReference>
<reference evidence="3 4" key="1">
    <citation type="journal article" date="2021" name="Front. Microbiol.">
        <title>Bacterial Transformation of Aromatic Monomers in Softwood Black Liquor.</title>
        <authorList>
            <person name="Navas L.E."/>
            <person name="Dexter G."/>
            <person name="Liu J."/>
            <person name="Levy-Booth D."/>
            <person name="Cho M."/>
            <person name="Jang S.K."/>
            <person name="Mansfield S.D."/>
            <person name="Renneckar S."/>
            <person name="Mohn W.W."/>
            <person name="Eltis L.D."/>
        </authorList>
    </citation>
    <scope>NUCLEOTIDE SEQUENCE [LARGE SCALE GENOMIC DNA]</scope>
    <source>
        <strain evidence="3 4">GD02</strain>
    </source>
</reference>
<dbReference type="InterPro" id="IPR009057">
    <property type="entry name" value="Homeodomain-like_sf"/>
</dbReference>
<dbReference type="PANTHER" id="PTHR30055:SF234">
    <property type="entry name" value="HTH-TYPE TRANSCRIPTIONAL REGULATOR BETI"/>
    <property type="match status" value="1"/>
</dbReference>
<feature type="domain" description="HTH tetR-type" evidence="1">
    <location>
        <begin position="18"/>
        <end position="63"/>
    </location>
</feature>
<gene>
    <name evidence="3" type="ORF">KUM34_016970</name>
</gene>
<proteinExistence type="predicted"/>
<dbReference type="GO" id="GO:0000976">
    <property type="term" value="F:transcription cis-regulatory region binding"/>
    <property type="evidence" value="ECO:0007669"/>
    <property type="project" value="TreeGrafter"/>
</dbReference>
<dbReference type="InterPro" id="IPR001647">
    <property type="entry name" value="HTH_TetR"/>
</dbReference>
<dbReference type="InterPro" id="IPR025996">
    <property type="entry name" value="MT1864/Rv1816-like_C"/>
</dbReference>
<dbReference type="InterPro" id="IPR050109">
    <property type="entry name" value="HTH-type_TetR-like_transc_reg"/>
</dbReference>
<evidence type="ECO:0000259" key="2">
    <source>
        <dbReference type="Pfam" id="PF13305"/>
    </source>
</evidence>
<protein>
    <submittedName>
        <fullName evidence="3">TetR/AcrR family transcriptional regulator</fullName>
    </submittedName>
</protein>
<dbReference type="Pfam" id="PF00440">
    <property type="entry name" value="TetR_N"/>
    <property type="match status" value="1"/>
</dbReference>
<dbReference type="GeneID" id="86866872"/>
<evidence type="ECO:0000313" key="4">
    <source>
        <dbReference type="Proteomes" id="UP001162740"/>
    </source>
</evidence>
<dbReference type="Proteomes" id="UP001162740">
    <property type="component" value="Chromosome"/>
</dbReference>
<evidence type="ECO:0000259" key="1">
    <source>
        <dbReference type="Pfam" id="PF00440"/>
    </source>
</evidence>
<accession>A0A385LJS0</accession>
<dbReference type="SUPFAM" id="SSF48498">
    <property type="entry name" value="Tetracyclin repressor-like, C-terminal domain"/>
    <property type="match status" value="1"/>
</dbReference>
<feature type="domain" description="HTH-type transcriptional regulator MT1864/Rv1816-like C-terminal" evidence="2">
    <location>
        <begin position="91"/>
        <end position="180"/>
    </location>
</feature>
<name>A0A385LJS0_RHORH</name>
<dbReference type="RefSeq" id="WP_085468550.1">
    <property type="nucleotide sequence ID" value="NZ_CP032221.1"/>
</dbReference>
<dbReference type="EMBL" id="CP083974">
    <property type="protein sequence ID" value="UZF43575.1"/>
    <property type="molecule type" value="Genomic_DNA"/>
</dbReference>
<dbReference type="PANTHER" id="PTHR30055">
    <property type="entry name" value="HTH-TYPE TRANSCRIPTIONAL REGULATOR RUTR"/>
    <property type="match status" value="1"/>
</dbReference>
<dbReference type="InterPro" id="IPR036271">
    <property type="entry name" value="Tet_transcr_reg_TetR-rel_C_sf"/>
</dbReference>
<dbReference type="Gene3D" id="1.10.357.10">
    <property type="entry name" value="Tetracycline Repressor, domain 2"/>
    <property type="match status" value="1"/>
</dbReference>
<dbReference type="Pfam" id="PF13305">
    <property type="entry name" value="TetR_C_33"/>
    <property type="match status" value="1"/>
</dbReference>
<sequence length="187" mass="20877">MNEQSPRERRYEERRRAIVDAARHRADDEGWAAVTTRHLAEAIGYSQPVLYGHFPGGKAEIVLTVAMEGFVELTRRCRAALDDAEARGRVESVADAYLDFARSHPAVYEAMFQQAIDAEFAVAHTPADMRAGFDVLAETIGDDARGCATETFWAALHGMHLLERAGRMRPESRADRVAELSARYANR</sequence>
<dbReference type="AlphaFoldDB" id="A0A385LJS0"/>
<evidence type="ECO:0000313" key="3">
    <source>
        <dbReference type="EMBL" id="UZF43575.1"/>
    </source>
</evidence>
<dbReference type="GO" id="GO:0003700">
    <property type="term" value="F:DNA-binding transcription factor activity"/>
    <property type="evidence" value="ECO:0007669"/>
    <property type="project" value="TreeGrafter"/>
</dbReference>